<feature type="transmembrane region" description="Helical" evidence="8">
    <location>
        <begin position="183"/>
        <end position="204"/>
    </location>
</feature>
<dbReference type="InterPro" id="IPR050171">
    <property type="entry name" value="MFS_Transporters"/>
</dbReference>
<proteinExistence type="predicted"/>
<evidence type="ECO:0000256" key="8">
    <source>
        <dbReference type="SAM" id="Phobius"/>
    </source>
</evidence>
<feature type="domain" description="Major facilitator superfamily (MFS) profile" evidence="9">
    <location>
        <begin position="26"/>
        <end position="414"/>
    </location>
</feature>
<feature type="transmembrane region" description="Helical" evidence="8">
    <location>
        <begin position="94"/>
        <end position="112"/>
    </location>
</feature>
<dbReference type="GO" id="GO:0005886">
    <property type="term" value="C:plasma membrane"/>
    <property type="evidence" value="ECO:0007669"/>
    <property type="project" value="UniProtKB-SubCell"/>
</dbReference>
<feature type="transmembrane region" description="Helical" evidence="8">
    <location>
        <begin position="358"/>
        <end position="380"/>
    </location>
</feature>
<feature type="region of interest" description="Disordered" evidence="7">
    <location>
        <begin position="412"/>
        <end position="432"/>
    </location>
</feature>
<dbReference type="EMBL" id="UINC01010643">
    <property type="protein sequence ID" value="SVA47266.1"/>
    <property type="molecule type" value="Genomic_DNA"/>
</dbReference>
<dbReference type="Gene3D" id="1.20.1250.20">
    <property type="entry name" value="MFS general substrate transporter like domains"/>
    <property type="match status" value="1"/>
</dbReference>
<dbReference type="AlphaFoldDB" id="A0A381W3Y6"/>
<dbReference type="SUPFAM" id="SSF103473">
    <property type="entry name" value="MFS general substrate transporter"/>
    <property type="match status" value="1"/>
</dbReference>
<dbReference type="InterPro" id="IPR011701">
    <property type="entry name" value="MFS"/>
</dbReference>
<dbReference type="PANTHER" id="PTHR23517:SF3">
    <property type="entry name" value="INTEGRAL MEMBRANE TRANSPORT PROTEIN"/>
    <property type="match status" value="1"/>
</dbReference>
<keyword evidence="6 8" id="KW-0472">Membrane</keyword>
<keyword evidence="3" id="KW-1003">Cell membrane</keyword>
<keyword evidence="2" id="KW-0813">Transport</keyword>
<gene>
    <name evidence="10" type="ORF">METZ01_LOCUS100120</name>
</gene>
<dbReference type="InterPro" id="IPR036259">
    <property type="entry name" value="MFS_trans_sf"/>
</dbReference>
<feature type="transmembrane region" description="Helical" evidence="8">
    <location>
        <begin position="386"/>
        <end position="406"/>
    </location>
</feature>
<evidence type="ECO:0000256" key="4">
    <source>
        <dbReference type="ARBA" id="ARBA00022692"/>
    </source>
</evidence>
<dbReference type="CDD" id="cd06174">
    <property type="entry name" value="MFS"/>
    <property type="match status" value="1"/>
</dbReference>
<feature type="transmembrane region" description="Helical" evidence="8">
    <location>
        <begin position="118"/>
        <end position="140"/>
    </location>
</feature>
<feature type="transmembrane region" description="Helical" evidence="8">
    <location>
        <begin position="328"/>
        <end position="346"/>
    </location>
</feature>
<feature type="transmembrane region" description="Helical" evidence="8">
    <location>
        <begin position="152"/>
        <end position="171"/>
    </location>
</feature>
<feature type="transmembrane region" description="Helical" evidence="8">
    <location>
        <begin position="26"/>
        <end position="50"/>
    </location>
</feature>
<evidence type="ECO:0000256" key="5">
    <source>
        <dbReference type="ARBA" id="ARBA00022989"/>
    </source>
</evidence>
<evidence type="ECO:0000256" key="3">
    <source>
        <dbReference type="ARBA" id="ARBA00022475"/>
    </source>
</evidence>
<evidence type="ECO:0000259" key="9">
    <source>
        <dbReference type="PROSITE" id="PS50850"/>
    </source>
</evidence>
<feature type="transmembrane region" description="Helical" evidence="8">
    <location>
        <begin position="301"/>
        <end position="322"/>
    </location>
</feature>
<name>A0A381W3Y6_9ZZZZ</name>
<feature type="region of interest" description="Disordered" evidence="7">
    <location>
        <begin position="1"/>
        <end position="20"/>
    </location>
</feature>
<evidence type="ECO:0000256" key="2">
    <source>
        <dbReference type="ARBA" id="ARBA00022448"/>
    </source>
</evidence>
<dbReference type="PANTHER" id="PTHR23517">
    <property type="entry name" value="RESISTANCE PROTEIN MDTM, PUTATIVE-RELATED-RELATED"/>
    <property type="match status" value="1"/>
</dbReference>
<dbReference type="Pfam" id="PF07690">
    <property type="entry name" value="MFS_1"/>
    <property type="match status" value="1"/>
</dbReference>
<protein>
    <recommendedName>
        <fullName evidence="9">Major facilitator superfamily (MFS) profile domain-containing protein</fullName>
    </recommendedName>
</protein>
<evidence type="ECO:0000256" key="6">
    <source>
        <dbReference type="ARBA" id="ARBA00023136"/>
    </source>
</evidence>
<feature type="transmembrane region" description="Helical" evidence="8">
    <location>
        <begin position="237"/>
        <end position="258"/>
    </location>
</feature>
<reference evidence="10" key="1">
    <citation type="submission" date="2018-05" db="EMBL/GenBank/DDBJ databases">
        <authorList>
            <person name="Lanie J.A."/>
            <person name="Ng W.-L."/>
            <person name="Kazmierczak K.M."/>
            <person name="Andrzejewski T.M."/>
            <person name="Davidsen T.M."/>
            <person name="Wayne K.J."/>
            <person name="Tettelin H."/>
            <person name="Glass J.I."/>
            <person name="Rusch D."/>
            <person name="Podicherti R."/>
            <person name="Tsui H.-C.T."/>
            <person name="Winkler M.E."/>
        </authorList>
    </citation>
    <scope>NUCLEOTIDE SEQUENCE</scope>
</reference>
<keyword evidence="5 8" id="KW-1133">Transmembrane helix</keyword>
<dbReference type="InterPro" id="IPR020846">
    <property type="entry name" value="MFS_dom"/>
</dbReference>
<evidence type="ECO:0000256" key="7">
    <source>
        <dbReference type="SAM" id="MobiDB-lite"/>
    </source>
</evidence>
<sequence length="432" mass="44107">MPPWDDASMDAPESESLGPGGRSGRWVLFAGVYAVYFAFGVVALSIPPLVGEVRADLGLSRVAMGLALGAWQLVYLGSAPPAGRLVDRLGVRRAIAIGGLVVIASGLLRAAAGNLPALWAAIALFGVGGPLISAGAPRAVALWFDDRRERRVAVGVYSTAPALGGVVTLVLSNSVLMPLTGSWRWTVVIETGSMVLALAGWLVVTGRIQAPMSSSEATEAGAVGAWRVLGRDPRIRLILALGLGVFFVAHGLGGWMPALLRTHSGFSSMAAANWVAVGSGVGVAVSLWLPGKADGRRLPFILAGVMLVVSVALLAILVAPTALDPLPVAAAGVRAVMVPLVLVALMESKAVGPHNMGVAYGLWFAVAELGGVSGPLVMGWVADTDLGFGGALVLMSVACVLVALVATRLRGPASPEVGSVPTAADVPAEERP</sequence>
<accession>A0A381W3Y6</accession>
<evidence type="ECO:0000256" key="1">
    <source>
        <dbReference type="ARBA" id="ARBA00004651"/>
    </source>
</evidence>
<feature type="transmembrane region" description="Helical" evidence="8">
    <location>
        <begin position="270"/>
        <end position="289"/>
    </location>
</feature>
<keyword evidence="4 8" id="KW-0812">Transmembrane</keyword>
<dbReference type="GO" id="GO:0022857">
    <property type="term" value="F:transmembrane transporter activity"/>
    <property type="evidence" value="ECO:0007669"/>
    <property type="project" value="InterPro"/>
</dbReference>
<comment type="subcellular location">
    <subcellularLocation>
        <location evidence="1">Cell membrane</location>
        <topology evidence="1">Multi-pass membrane protein</topology>
    </subcellularLocation>
</comment>
<dbReference type="PROSITE" id="PS50850">
    <property type="entry name" value="MFS"/>
    <property type="match status" value="1"/>
</dbReference>
<organism evidence="10">
    <name type="scientific">marine metagenome</name>
    <dbReference type="NCBI Taxonomy" id="408172"/>
    <lineage>
        <taxon>unclassified sequences</taxon>
        <taxon>metagenomes</taxon>
        <taxon>ecological metagenomes</taxon>
    </lineage>
</organism>
<evidence type="ECO:0000313" key="10">
    <source>
        <dbReference type="EMBL" id="SVA47266.1"/>
    </source>
</evidence>